<dbReference type="Gene3D" id="1.20.120.550">
    <property type="entry name" value="Membrane associated eicosanoid/glutathione metabolism-like domain"/>
    <property type="match status" value="1"/>
</dbReference>
<keyword evidence="7" id="KW-1185">Reference proteome</keyword>
<proteinExistence type="predicted"/>
<sequence>MTIALWMVLAAALIPYLFAVIAKFGRDYDNSAPREYLARATGWRQRSNWAHLNGFEAFPPFAAAVITAHLLIGQSALTDWLALGFVTVRLLHGVFYIANLATLRSAAWAAGFLCVVSLFLAAARII</sequence>
<evidence type="ECO:0000313" key="6">
    <source>
        <dbReference type="EMBL" id="GBL44561.1"/>
    </source>
</evidence>
<comment type="caution">
    <text evidence="6">The sequence shown here is derived from an EMBL/GenBank/DDBJ whole genome shotgun (WGS) entry which is preliminary data.</text>
</comment>
<feature type="transmembrane region" description="Helical" evidence="5">
    <location>
        <begin position="80"/>
        <end position="99"/>
    </location>
</feature>
<dbReference type="Proteomes" id="UP000286806">
    <property type="component" value="Unassembled WGS sequence"/>
</dbReference>
<dbReference type="InterPro" id="IPR023352">
    <property type="entry name" value="MAPEG-like_dom_sf"/>
</dbReference>
<evidence type="ECO:0000313" key="7">
    <source>
        <dbReference type="Proteomes" id="UP000286806"/>
    </source>
</evidence>
<dbReference type="AlphaFoldDB" id="A0A401JA93"/>
<reference evidence="6 7" key="1">
    <citation type="journal article" date="2019" name="Front. Microbiol.">
        <title>Genomes of Neutrophilic Sulfur-Oxidizing Chemolithoautotrophs Representing 9 Proteobacterial Species From 8 Genera.</title>
        <authorList>
            <person name="Watanabe T."/>
            <person name="Kojima H."/>
            <person name="Umezawa K."/>
            <person name="Hori C."/>
            <person name="Takasuka T.E."/>
            <person name="Kato Y."/>
            <person name="Fukui M."/>
        </authorList>
    </citation>
    <scope>NUCLEOTIDE SEQUENCE [LARGE SCALE GENOMIC DNA]</scope>
    <source>
        <strain evidence="6 7">TTN</strain>
    </source>
</reference>
<dbReference type="PANTHER" id="PTHR35371:SF1">
    <property type="entry name" value="BLR7753 PROTEIN"/>
    <property type="match status" value="1"/>
</dbReference>
<name>A0A401JA93_9PROT</name>
<evidence type="ECO:0000256" key="4">
    <source>
        <dbReference type="ARBA" id="ARBA00023136"/>
    </source>
</evidence>
<dbReference type="OrthoDB" id="513661at2"/>
<comment type="subcellular location">
    <subcellularLocation>
        <location evidence="1">Membrane</location>
    </subcellularLocation>
</comment>
<keyword evidence="3 5" id="KW-1133">Transmembrane helix</keyword>
<dbReference type="SUPFAM" id="SSF161084">
    <property type="entry name" value="MAPEG domain-like"/>
    <property type="match status" value="1"/>
</dbReference>
<evidence type="ECO:0000256" key="3">
    <source>
        <dbReference type="ARBA" id="ARBA00022989"/>
    </source>
</evidence>
<organism evidence="6 7">
    <name type="scientific">Sulfuriferula multivorans</name>
    <dbReference type="NCBI Taxonomy" id="1559896"/>
    <lineage>
        <taxon>Bacteria</taxon>
        <taxon>Pseudomonadati</taxon>
        <taxon>Pseudomonadota</taxon>
        <taxon>Betaproteobacteria</taxon>
        <taxon>Nitrosomonadales</taxon>
        <taxon>Sulfuricellaceae</taxon>
        <taxon>Sulfuriferula</taxon>
    </lineage>
</organism>
<dbReference type="PANTHER" id="PTHR35371">
    <property type="entry name" value="INNER MEMBRANE PROTEIN"/>
    <property type="match status" value="1"/>
</dbReference>
<dbReference type="InterPro" id="IPR001129">
    <property type="entry name" value="Membr-assoc_MAPEG"/>
</dbReference>
<evidence type="ECO:0000256" key="2">
    <source>
        <dbReference type="ARBA" id="ARBA00022692"/>
    </source>
</evidence>
<evidence type="ECO:0000256" key="1">
    <source>
        <dbReference type="ARBA" id="ARBA00004370"/>
    </source>
</evidence>
<accession>A0A401JA93</accession>
<dbReference type="EMBL" id="BGOW01000002">
    <property type="protein sequence ID" value="GBL44561.1"/>
    <property type="molecule type" value="Genomic_DNA"/>
</dbReference>
<dbReference type="Pfam" id="PF01124">
    <property type="entry name" value="MAPEG"/>
    <property type="match status" value="1"/>
</dbReference>
<protein>
    <submittedName>
        <fullName evidence="6">Probable membrane protein NMA1176</fullName>
    </submittedName>
</protein>
<evidence type="ECO:0000256" key="5">
    <source>
        <dbReference type="SAM" id="Phobius"/>
    </source>
</evidence>
<feature type="transmembrane region" description="Helical" evidence="5">
    <location>
        <begin position="105"/>
        <end position="123"/>
    </location>
</feature>
<gene>
    <name evidence="6" type="ORF">SFMTTN_0358</name>
</gene>
<keyword evidence="2 5" id="KW-0812">Transmembrane</keyword>
<keyword evidence="4 5" id="KW-0472">Membrane</keyword>
<dbReference type="RefSeq" id="WP_124703407.1">
    <property type="nucleotide sequence ID" value="NZ_BGOW01000002.1"/>
</dbReference>
<feature type="transmembrane region" description="Helical" evidence="5">
    <location>
        <begin position="57"/>
        <end position="73"/>
    </location>
</feature>
<dbReference type="GO" id="GO:0016020">
    <property type="term" value="C:membrane"/>
    <property type="evidence" value="ECO:0007669"/>
    <property type="project" value="UniProtKB-SubCell"/>
</dbReference>